<gene>
    <name evidence="2" type="ORF">DJ69_12465</name>
</gene>
<accession>A0A2G1WHG9</accession>
<dbReference type="RefSeq" id="WP_099255923.1">
    <property type="nucleotide sequence ID" value="NZ_NHOA01000110.1"/>
</dbReference>
<dbReference type="EMBL" id="NHOA01000110">
    <property type="protein sequence ID" value="PHQ38289.1"/>
    <property type="molecule type" value="Genomic_DNA"/>
</dbReference>
<comment type="caution">
    <text evidence="2">The sequence shown here is derived from an EMBL/GenBank/DDBJ whole genome shotgun (WGS) entry which is preliminary data.</text>
</comment>
<dbReference type="AlphaFoldDB" id="A0A2G1WHG9"/>
<reference evidence="2 3" key="1">
    <citation type="journal article" date="2014" name="Front. Microbiol.">
        <title>Population and genomic analysis of the genus Halorubrum.</title>
        <authorList>
            <person name="Fullmer M.S."/>
            <person name="Soucy S.M."/>
            <person name="Swithers K.S."/>
            <person name="Makkay A.M."/>
            <person name="Wheeler R."/>
            <person name="Ventosa A."/>
            <person name="Gogarten J.P."/>
            <person name="Papke R.T."/>
        </authorList>
    </citation>
    <scope>NUCLEOTIDE SEQUENCE [LARGE SCALE GENOMIC DNA]</scope>
    <source>
        <strain evidence="2 3">C49</strain>
    </source>
</reference>
<organism evidence="2 3">
    <name type="scientific">Halorubrum persicum</name>
    <dbReference type="NCBI Taxonomy" id="1383844"/>
    <lineage>
        <taxon>Archaea</taxon>
        <taxon>Methanobacteriati</taxon>
        <taxon>Methanobacteriota</taxon>
        <taxon>Stenosarchaea group</taxon>
        <taxon>Halobacteria</taxon>
        <taxon>Halobacteriales</taxon>
        <taxon>Haloferacaceae</taxon>
        <taxon>Halorubrum</taxon>
    </lineage>
</organism>
<evidence type="ECO:0000313" key="3">
    <source>
        <dbReference type="Proteomes" id="UP000222824"/>
    </source>
</evidence>
<feature type="region of interest" description="Disordered" evidence="1">
    <location>
        <begin position="1"/>
        <end position="92"/>
    </location>
</feature>
<name>A0A2G1WHG9_9EURY</name>
<feature type="compositionally biased region" description="Low complexity" evidence="1">
    <location>
        <begin position="24"/>
        <end position="34"/>
    </location>
</feature>
<protein>
    <submittedName>
        <fullName evidence="2">Uncharacterized protein</fullName>
    </submittedName>
</protein>
<keyword evidence="3" id="KW-1185">Reference proteome</keyword>
<feature type="compositionally biased region" description="Basic and acidic residues" evidence="1">
    <location>
        <begin position="44"/>
        <end position="60"/>
    </location>
</feature>
<dbReference type="Proteomes" id="UP000222824">
    <property type="component" value="Unassembled WGS sequence"/>
</dbReference>
<evidence type="ECO:0000313" key="2">
    <source>
        <dbReference type="EMBL" id="PHQ38289.1"/>
    </source>
</evidence>
<evidence type="ECO:0000256" key="1">
    <source>
        <dbReference type="SAM" id="MobiDB-lite"/>
    </source>
</evidence>
<proteinExistence type="predicted"/>
<sequence>MGVIETLRSWLGLGGNADREEAETTAGDTATADPPAEDAADADGEPRLDPEGATETRVETTETAVDALREARNADDEDSSGDTVDADDRGIG</sequence>